<dbReference type="GO" id="GO:0016765">
    <property type="term" value="F:transferase activity, transferring alkyl or aryl (other than methyl) groups"/>
    <property type="evidence" value="ECO:0007669"/>
    <property type="project" value="InterPro"/>
</dbReference>
<evidence type="ECO:0000256" key="1">
    <source>
        <dbReference type="ARBA" id="ARBA00022545"/>
    </source>
</evidence>
<dbReference type="GO" id="GO:0019295">
    <property type="term" value="P:coenzyme M biosynthetic process"/>
    <property type="evidence" value="ECO:0007669"/>
    <property type="project" value="UniProtKB-KW"/>
</dbReference>
<name>A0A8J8PGQ9_9ARCH</name>
<dbReference type="InterPro" id="IPR036052">
    <property type="entry name" value="TrpB-like_PALP_sf"/>
</dbReference>
<gene>
    <name evidence="3" type="ORF">A3207_06320</name>
</gene>
<keyword evidence="1" id="KW-0174">Coenzyme M biosynthesis</keyword>
<dbReference type="InterPro" id="IPR001926">
    <property type="entry name" value="TrpB-like_PALP"/>
</dbReference>
<dbReference type="RefSeq" id="WP_400256742.1">
    <property type="nucleotide sequence ID" value="NZ_CAYAYE010000042.1"/>
</dbReference>
<dbReference type="EMBL" id="LVVT01000007">
    <property type="protein sequence ID" value="TQS83938.1"/>
    <property type="molecule type" value="Genomic_DNA"/>
</dbReference>
<dbReference type="InterPro" id="IPR022401">
    <property type="entry name" value="Cysteate_synthase"/>
</dbReference>
<evidence type="ECO:0000259" key="2">
    <source>
        <dbReference type="Pfam" id="PF00291"/>
    </source>
</evidence>
<accession>A0A8J8PGQ9</accession>
<proteinExistence type="predicted"/>
<comment type="caution">
    <text evidence="3">The sequence shown here is derived from an EMBL/GenBank/DDBJ whole genome shotgun (WGS) entry which is preliminary data.</text>
</comment>
<dbReference type="NCBIfam" id="TIGR03844">
    <property type="entry name" value="cysteate_syn"/>
    <property type="match status" value="1"/>
</dbReference>
<reference evidence="3" key="1">
    <citation type="submission" date="2016-03" db="EMBL/GenBank/DDBJ databases">
        <authorList>
            <person name="Borrel G."/>
            <person name="Mccann A."/>
            <person name="O'Toole P.W."/>
        </authorList>
    </citation>
    <scope>NUCLEOTIDE SEQUENCE</scope>
    <source>
        <strain evidence="3">183</strain>
    </source>
</reference>
<dbReference type="AlphaFoldDB" id="A0A8J8PGQ9"/>
<dbReference type="Pfam" id="PF00291">
    <property type="entry name" value="PALP"/>
    <property type="match status" value="1"/>
</dbReference>
<evidence type="ECO:0000313" key="4">
    <source>
        <dbReference type="Proteomes" id="UP000752814"/>
    </source>
</evidence>
<organism evidence="3 4">
    <name type="scientific">Candidatus Methanomassiliicoccus intestinalis</name>
    <dbReference type="NCBI Taxonomy" id="1406512"/>
    <lineage>
        <taxon>Archaea</taxon>
        <taxon>Methanobacteriati</taxon>
        <taxon>Thermoplasmatota</taxon>
        <taxon>Thermoplasmata</taxon>
        <taxon>Methanomassiliicoccales</taxon>
        <taxon>Methanomassiliicoccaceae</taxon>
        <taxon>Methanomassiliicoccus</taxon>
    </lineage>
</organism>
<evidence type="ECO:0000313" key="3">
    <source>
        <dbReference type="EMBL" id="TQS83938.1"/>
    </source>
</evidence>
<protein>
    <submittedName>
        <fullName evidence="3">Cysteate synthase</fullName>
    </submittedName>
</protein>
<feature type="domain" description="Tryptophan synthase beta chain-like PALP" evidence="2">
    <location>
        <begin position="84"/>
        <end position="358"/>
    </location>
</feature>
<dbReference type="Gene3D" id="3.40.50.1100">
    <property type="match status" value="2"/>
</dbReference>
<sequence>MGKYSLANENNGLPRTVYENAQINIASYPGIWKFIDWLPVDNILNGFDGGCVTYKSSGLSRELGLNNLYIAFNGYWPEINANLDTCSFKDLEAGPTVEMLHEKREKRILTVASAGNTARAFANTCHLADLPLLLVVPKNSLSKLWIPENVPEDKIFLLCVDGDYSEAISVSDRICELSEFVPEGGAKNIARRDGMGTVMLDAASKIKRIPDYYFQAVGSGTGGISAWEASMRLINDGRFGNKLPVLKLAQNVPCAPLFNSVHGGTYSKDCPRGMYDGVLFNRKPPYSVPGGVAEALAATSGTIDGMTNEQAEKASQTFYKAEGIDIMNAASIAVAALINNCETGKINKNDIVLLNITGGGEVLYKKEKSIKYLNPDITVKPDDADISEISKRIINKLEASIYA</sequence>
<dbReference type="SUPFAM" id="SSF53686">
    <property type="entry name" value="Tryptophan synthase beta subunit-like PLP-dependent enzymes"/>
    <property type="match status" value="1"/>
</dbReference>
<dbReference type="Proteomes" id="UP000752814">
    <property type="component" value="Unassembled WGS sequence"/>
</dbReference>